<evidence type="ECO:0008006" key="3">
    <source>
        <dbReference type="Google" id="ProtNLM"/>
    </source>
</evidence>
<dbReference type="EMBL" id="CP001337">
    <property type="protein sequence ID" value="ACL23865.1"/>
    <property type="molecule type" value="Genomic_DNA"/>
</dbReference>
<dbReference type="AlphaFoldDB" id="B8G6C8"/>
<dbReference type="SUPFAM" id="SSF53474">
    <property type="entry name" value="alpha/beta-Hydrolases"/>
    <property type="match status" value="1"/>
</dbReference>
<keyword evidence="2" id="KW-1185">Reference proteome</keyword>
<evidence type="ECO:0000313" key="1">
    <source>
        <dbReference type="EMBL" id="ACL23865.1"/>
    </source>
</evidence>
<gene>
    <name evidence="1" type="ordered locus">Cagg_0947</name>
</gene>
<dbReference type="eggNOG" id="COG1075">
    <property type="taxonomic scope" value="Bacteria"/>
</dbReference>
<dbReference type="PANTHER" id="PTHR37946:SF1">
    <property type="entry name" value="SLL1969 PROTEIN"/>
    <property type="match status" value="1"/>
</dbReference>
<dbReference type="HOGENOM" id="CLU_402636_0_0_0"/>
<protein>
    <recommendedName>
        <fullName evidence="3">PGAP1 family protein</fullName>
    </recommendedName>
</protein>
<proteinExistence type="predicted"/>
<dbReference type="InterPro" id="IPR029058">
    <property type="entry name" value="AB_hydrolase_fold"/>
</dbReference>
<dbReference type="RefSeq" id="WP_012616231.1">
    <property type="nucleotide sequence ID" value="NC_011831.1"/>
</dbReference>
<dbReference type="Pfam" id="PF02089">
    <property type="entry name" value="Palm_thioest"/>
    <property type="match status" value="1"/>
</dbReference>
<accession>B8G6C8</accession>
<dbReference type="Proteomes" id="UP000002508">
    <property type="component" value="Chromosome"/>
</dbReference>
<reference evidence="1" key="1">
    <citation type="submission" date="2008-12" db="EMBL/GenBank/DDBJ databases">
        <title>Complete sequence of Chloroflexus aggregans DSM 9485.</title>
        <authorList>
            <consortium name="US DOE Joint Genome Institute"/>
            <person name="Lucas S."/>
            <person name="Copeland A."/>
            <person name="Lapidus A."/>
            <person name="Glavina del Rio T."/>
            <person name="Dalin E."/>
            <person name="Tice H."/>
            <person name="Pitluck S."/>
            <person name="Foster B."/>
            <person name="Larimer F."/>
            <person name="Land M."/>
            <person name="Hauser L."/>
            <person name="Kyrpides N."/>
            <person name="Mikhailova N."/>
            <person name="Bryant D."/>
            <person name="Richardson P."/>
        </authorList>
    </citation>
    <scope>NUCLEOTIDE SEQUENCE</scope>
    <source>
        <strain evidence="1">DSM 9485</strain>
    </source>
</reference>
<dbReference type="KEGG" id="cag:Cagg_0947"/>
<sequence>MKRITVGSLFGLATVVLLIGTLASPALVSNALATPPAKEVAILVHGWQGWNLLNPSGRSCGESPIRADRNLAQQEFADIGAYLVDAGYEVYLASWETRPGYTMRAEEAAAKCLAPQIAAVAGGDRDGKVLLVAHSMGGVVSRAYIEDTQNPPVEALITLGTPHVGVNFASLIKVILLLNPGTRLLVEQLCASDPGLCQLGSDQMLLFNTVYHPTGVPYLFVGGYGGPVYMAFLNFTEGRNDGIVGYRSGVGYLYNPVSDIPFIGRPLRNDTLIVSGGDITRRFTNAAHVSFFETGTKRWFFADPATKSCVEGFVAGIESGTTAYRNTCLSHSRPPSLLAAEQSPVSFTPVVATTLAAGETFTAPIVLDGNAGEILLGWNDGDLALTLIAPDGRAITPANLAQELPGSVYLIDPVNGLITYRLTNPPAGEWTAVVTAGPATTTAEVTLVAAMQSPLQLFLDLPSSVAIGEPFTLTARLVQAATLAEATAVSASLLTPQGVQTVDLVRMAAGEYRGQLIAPAAAGPYVISVSASGATFSRQLEALLTVRTPGLERHGSTATNTPDWDRNGKYERLQIHATYQVAAADQYAVMATLQDADGRAMMITRTTVEWAAGANPLLVEFNGGEIASTGVNGPYRVVTQIVRVSDGALMADEQPLIDGLDYLASDFETGPSSLQVFIPMLQR</sequence>
<dbReference type="Gene3D" id="3.40.50.1820">
    <property type="entry name" value="alpha/beta hydrolase"/>
    <property type="match status" value="1"/>
</dbReference>
<evidence type="ECO:0000313" key="2">
    <source>
        <dbReference type="Proteomes" id="UP000002508"/>
    </source>
</evidence>
<dbReference type="STRING" id="326427.Cagg_0947"/>
<organism evidence="1 2">
    <name type="scientific">Chloroflexus aggregans (strain MD-66 / DSM 9485)</name>
    <dbReference type="NCBI Taxonomy" id="326427"/>
    <lineage>
        <taxon>Bacteria</taxon>
        <taxon>Bacillati</taxon>
        <taxon>Chloroflexota</taxon>
        <taxon>Chloroflexia</taxon>
        <taxon>Chloroflexales</taxon>
        <taxon>Chloroflexineae</taxon>
        <taxon>Chloroflexaceae</taxon>
        <taxon>Chloroflexus</taxon>
    </lineage>
</organism>
<name>B8G6C8_CHLAD</name>
<dbReference type="PANTHER" id="PTHR37946">
    <property type="entry name" value="SLL1969 PROTEIN"/>
    <property type="match status" value="1"/>
</dbReference>
<dbReference type="OrthoDB" id="556502at2"/>